<reference evidence="5" key="1">
    <citation type="submission" date="2023-01" db="EMBL/GenBank/DDBJ databases">
        <title>Genome assembly of the deep-sea coral Lophelia pertusa.</title>
        <authorList>
            <person name="Herrera S."/>
            <person name="Cordes E."/>
        </authorList>
    </citation>
    <scope>NUCLEOTIDE SEQUENCE</scope>
    <source>
        <strain evidence="5">USNM1676648</strain>
        <tissue evidence="5">Polyp</tissue>
    </source>
</reference>
<keyword evidence="6" id="KW-1185">Reference proteome</keyword>
<comment type="subcellular location">
    <subcellularLocation>
        <location evidence="1">Nucleus</location>
    </subcellularLocation>
</comment>
<evidence type="ECO:0000313" key="6">
    <source>
        <dbReference type="Proteomes" id="UP001163046"/>
    </source>
</evidence>
<gene>
    <name evidence="5" type="primary">MSI1_2</name>
    <name evidence="5" type="ORF">OS493_016636</name>
</gene>
<dbReference type="CDD" id="cd00590">
    <property type="entry name" value="RRM_SF"/>
    <property type="match status" value="1"/>
</dbReference>
<dbReference type="GO" id="GO:0003723">
    <property type="term" value="F:RNA binding"/>
    <property type="evidence" value="ECO:0007669"/>
    <property type="project" value="UniProtKB-UniRule"/>
</dbReference>
<evidence type="ECO:0000259" key="4">
    <source>
        <dbReference type="PROSITE" id="PS50102"/>
    </source>
</evidence>
<dbReference type="GO" id="GO:0010468">
    <property type="term" value="P:regulation of gene expression"/>
    <property type="evidence" value="ECO:0007669"/>
    <property type="project" value="TreeGrafter"/>
</dbReference>
<dbReference type="GO" id="GO:0005654">
    <property type="term" value="C:nucleoplasm"/>
    <property type="evidence" value="ECO:0007669"/>
    <property type="project" value="TreeGrafter"/>
</dbReference>
<dbReference type="Proteomes" id="UP001163046">
    <property type="component" value="Unassembled WGS sequence"/>
</dbReference>
<dbReference type="AlphaFoldDB" id="A0A9W9ZEA4"/>
<accession>A0A9W9ZEA4</accession>
<evidence type="ECO:0000256" key="1">
    <source>
        <dbReference type="ARBA" id="ARBA00004123"/>
    </source>
</evidence>
<evidence type="ECO:0000256" key="3">
    <source>
        <dbReference type="PROSITE-ProRule" id="PRU00176"/>
    </source>
</evidence>
<comment type="caution">
    <text evidence="5">The sequence shown here is derived from an EMBL/GenBank/DDBJ whole genome shotgun (WGS) entry which is preliminary data.</text>
</comment>
<dbReference type="EMBL" id="MU826358">
    <property type="protein sequence ID" value="KAJ7379399.1"/>
    <property type="molecule type" value="Genomic_DNA"/>
</dbReference>
<sequence length="204" mass="22799">MALLFRRTSLITSVFRSSVPSFLQPLRSSTVQNFQKKVLSTSILCEKSIQADGDVQTTQVQDTCSDSINARKIHVGSLLNTSQDTTQDAVFKYFSKYGAVEMLEFFHTGFTEVHRGFVFVTFSDVETTQTVLADSDAHIIDGQDITVALPFTDKNVILLVTNILNATSKEVIAEHFSQFGQVDKVILAQKLMMMLAVITSYFHR</sequence>
<dbReference type="Pfam" id="PF00076">
    <property type="entry name" value="RRM_1"/>
    <property type="match status" value="1"/>
</dbReference>
<feature type="domain" description="RRM" evidence="4">
    <location>
        <begin position="71"/>
        <end position="152"/>
    </location>
</feature>
<keyword evidence="3" id="KW-0694">RNA-binding</keyword>
<dbReference type="PANTHER" id="PTHR48033:SF10">
    <property type="entry name" value="RNA-BINDING PROTEIN SQUID"/>
    <property type="match status" value="1"/>
</dbReference>
<dbReference type="InterPro" id="IPR012677">
    <property type="entry name" value="Nucleotide-bd_a/b_plait_sf"/>
</dbReference>
<organism evidence="5 6">
    <name type="scientific">Desmophyllum pertusum</name>
    <dbReference type="NCBI Taxonomy" id="174260"/>
    <lineage>
        <taxon>Eukaryota</taxon>
        <taxon>Metazoa</taxon>
        <taxon>Cnidaria</taxon>
        <taxon>Anthozoa</taxon>
        <taxon>Hexacorallia</taxon>
        <taxon>Scleractinia</taxon>
        <taxon>Caryophylliina</taxon>
        <taxon>Caryophylliidae</taxon>
        <taxon>Desmophyllum</taxon>
    </lineage>
</organism>
<dbReference type="Gene3D" id="3.30.70.330">
    <property type="match status" value="1"/>
</dbReference>
<dbReference type="InterPro" id="IPR035979">
    <property type="entry name" value="RBD_domain_sf"/>
</dbReference>
<name>A0A9W9ZEA4_9CNID</name>
<evidence type="ECO:0000313" key="5">
    <source>
        <dbReference type="EMBL" id="KAJ7379399.1"/>
    </source>
</evidence>
<protein>
    <submittedName>
        <fullName evidence="5">Chromatin assembly complex, subunit 3</fullName>
    </submittedName>
</protein>
<dbReference type="OrthoDB" id="1875751at2759"/>
<dbReference type="SUPFAM" id="SSF54928">
    <property type="entry name" value="RNA-binding domain, RBD"/>
    <property type="match status" value="1"/>
</dbReference>
<dbReference type="InterPro" id="IPR000504">
    <property type="entry name" value="RRM_dom"/>
</dbReference>
<dbReference type="GO" id="GO:0000785">
    <property type="term" value="C:chromatin"/>
    <property type="evidence" value="ECO:0007669"/>
    <property type="project" value="TreeGrafter"/>
</dbReference>
<dbReference type="PANTHER" id="PTHR48033">
    <property type="entry name" value="RNA-BINDING (RRM/RBD/RNP MOTIFS) FAMILY PROTEIN"/>
    <property type="match status" value="1"/>
</dbReference>
<dbReference type="PROSITE" id="PS50102">
    <property type="entry name" value="RRM"/>
    <property type="match status" value="1"/>
</dbReference>
<keyword evidence="2" id="KW-0539">Nucleus</keyword>
<dbReference type="SMART" id="SM00360">
    <property type="entry name" value="RRM"/>
    <property type="match status" value="1"/>
</dbReference>
<evidence type="ECO:0000256" key="2">
    <source>
        <dbReference type="ARBA" id="ARBA00023242"/>
    </source>
</evidence>
<proteinExistence type="predicted"/>